<gene>
    <name evidence="1" type="ORF">ACFQZM_08685</name>
</gene>
<dbReference type="RefSeq" id="WP_131756576.1">
    <property type="nucleotide sequence ID" value="NZ_CAACUY010000018.1"/>
</dbReference>
<reference evidence="2" key="1">
    <citation type="journal article" date="2019" name="Int. J. Syst. Evol. Microbiol.">
        <title>The Global Catalogue of Microorganisms (GCM) 10K type strain sequencing project: providing services to taxonomists for standard genome sequencing and annotation.</title>
        <authorList>
            <consortium name="The Broad Institute Genomics Platform"/>
            <consortium name="The Broad Institute Genome Sequencing Center for Infectious Disease"/>
            <person name="Wu L."/>
            <person name="Ma J."/>
        </authorList>
    </citation>
    <scope>NUCLEOTIDE SEQUENCE [LARGE SCALE GENOMIC DNA]</scope>
    <source>
        <strain evidence="2">JCM 9371</strain>
    </source>
</reference>
<comment type="caution">
    <text evidence="1">The sequence shown here is derived from an EMBL/GenBank/DDBJ whole genome shotgun (WGS) entry which is preliminary data.</text>
</comment>
<evidence type="ECO:0000313" key="2">
    <source>
        <dbReference type="Proteomes" id="UP001597063"/>
    </source>
</evidence>
<protein>
    <submittedName>
        <fullName evidence="1">Uncharacterized protein</fullName>
    </submittedName>
</protein>
<proteinExistence type="predicted"/>
<name>A0ABW2XF12_9ACTN</name>
<accession>A0ABW2XF12</accession>
<dbReference type="EMBL" id="JBHTGP010000003">
    <property type="protein sequence ID" value="MFD0684569.1"/>
    <property type="molecule type" value="Genomic_DNA"/>
</dbReference>
<sequence length="117" mass="11742">MNRMDLAILDWSGPVGLRTGRRASHEETASTATAAGPVIASALALSAVPANAAPGASAGAPVVTNLPAGAERCSDFVKSDMGALNEVNSPNLRQVAVLEMSGGAAHDAGLRLLILDP</sequence>
<evidence type="ECO:0000313" key="1">
    <source>
        <dbReference type="EMBL" id="MFD0684569.1"/>
    </source>
</evidence>
<keyword evidence="2" id="KW-1185">Reference proteome</keyword>
<organism evidence="1 2">
    <name type="scientific">Actinomadura fibrosa</name>
    <dbReference type="NCBI Taxonomy" id="111802"/>
    <lineage>
        <taxon>Bacteria</taxon>
        <taxon>Bacillati</taxon>
        <taxon>Actinomycetota</taxon>
        <taxon>Actinomycetes</taxon>
        <taxon>Streptosporangiales</taxon>
        <taxon>Thermomonosporaceae</taxon>
        <taxon>Actinomadura</taxon>
    </lineage>
</organism>
<dbReference type="Proteomes" id="UP001597063">
    <property type="component" value="Unassembled WGS sequence"/>
</dbReference>